<sequence>MAAVASLTAAACAAANHENADVGASEIFALGGDDLYDYIELEGCKTCTLT</sequence>
<reference evidence="1" key="1">
    <citation type="journal article" date="2005" name="Genome Res.">
        <title>Sequence, annotation, and analysis of synteny between rice chromosome 3 and diverged grass species.</title>
        <authorList>
            <consortium name="Rice Chromosome 3 Sequencing Consortium"/>
            <person name="Buell C.R."/>
            <person name="Yuan Q."/>
            <person name="Ouyang S."/>
            <person name="Liu J."/>
            <person name="Zhu W."/>
            <person name="Wang A."/>
            <person name="Maiti R."/>
            <person name="Haas B."/>
            <person name="Wortman J."/>
            <person name="Pertea M."/>
            <person name="Jones K.M."/>
            <person name="Kim M."/>
            <person name="Overton L."/>
            <person name="Tsitrin T."/>
            <person name="Fadrosh D."/>
            <person name="Bera J."/>
            <person name="Weaver B."/>
            <person name="Jin S."/>
            <person name="Johri S."/>
            <person name="Reardon M."/>
            <person name="Webb K."/>
            <person name="Hill J."/>
            <person name="Moffat K."/>
            <person name="Tallon L."/>
            <person name="Van Aken S."/>
            <person name="Lewis M."/>
            <person name="Utterback T."/>
            <person name="Feldblyum T."/>
            <person name="Zismann V."/>
            <person name="Iobst S."/>
            <person name="Hsiao J."/>
            <person name="de Vazeille A.R."/>
            <person name="Salzberg S.L."/>
            <person name="White O."/>
            <person name="Fraser C."/>
            <person name="Yu Y."/>
            <person name="Kim H."/>
            <person name="Rambo T."/>
            <person name="Currie J."/>
            <person name="Collura K."/>
            <person name="Kernodle-Thompson S."/>
            <person name="Wei F."/>
            <person name="Kudrna K."/>
            <person name="Ammiraju J.S."/>
            <person name="Luo M."/>
            <person name="Goicoechea J.L."/>
            <person name="Wing R.A."/>
            <person name="Henry D."/>
            <person name="Oates R."/>
            <person name="Palmer M."/>
            <person name="Pries G."/>
            <person name="Saski C."/>
            <person name="Simmons J."/>
            <person name="Soderlund C."/>
            <person name="Nelson W."/>
            <person name="de la Bastide M."/>
            <person name="Spiegel L."/>
            <person name="Nascimento L."/>
            <person name="Huang E."/>
            <person name="Preston R."/>
            <person name="Zutavern T."/>
            <person name="Palmer L."/>
            <person name="O'Shaughnessy A."/>
            <person name="Dike S."/>
            <person name="McCombie W.R."/>
            <person name="Minx P."/>
            <person name="Cordum H."/>
            <person name="Wilson R."/>
            <person name="Jin W."/>
            <person name="Lee H.R."/>
            <person name="Jiang J."/>
            <person name="Jackson S."/>
        </authorList>
    </citation>
    <scope>NUCLEOTIDE SEQUENCE [LARGE SCALE GENOMIC DNA]</scope>
</reference>
<dbReference type="AlphaFoldDB" id="Q10GS3"/>
<name>Q10GS3_ORYSJ</name>
<evidence type="ECO:0000313" key="1">
    <source>
        <dbReference type="EMBL" id="ABF97628.1"/>
    </source>
</evidence>
<organism evidence="1">
    <name type="scientific">Oryza sativa subsp. japonica</name>
    <name type="common">Rice</name>
    <dbReference type="NCBI Taxonomy" id="39947"/>
    <lineage>
        <taxon>Eukaryota</taxon>
        <taxon>Viridiplantae</taxon>
        <taxon>Streptophyta</taxon>
        <taxon>Embryophyta</taxon>
        <taxon>Tracheophyta</taxon>
        <taxon>Spermatophyta</taxon>
        <taxon>Magnoliopsida</taxon>
        <taxon>Liliopsida</taxon>
        <taxon>Poales</taxon>
        <taxon>Poaceae</taxon>
        <taxon>BOP clade</taxon>
        <taxon>Oryzoideae</taxon>
        <taxon>Oryzeae</taxon>
        <taxon>Oryzinae</taxon>
        <taxon>Oryza</taxon>
        <taxon>Oryza sativa</taxon>
    </lineage>
</organism>
<gene>
    <name evidence="1" type="ordered locus">LOC_Os03g41932</name>
</gene>
<protein>
    <submittedName>
        <fullName evidence="1">Uncharacterized protein</fullName>
    </submittedName>
</protein>
<proteinExistence type="predicted"/>
<accession>Q10GS3</accession>
<dbReference type="EMBL" id="DP000009">
    <property type="protein sequence ID" value="ABF97628.1"/>
    <property type="molecule type" value="Genomic_DNA"/>
</dbReference>
<reference evidence="1" key="2">
    <citation type="submission" date="2006-06" db="EMBL/GenBank/DDBJ databases">
        <authorList>
            <person name="Buell R."/>
            <person name="Wing R.A."/>
            <person name="McCombie W.A."/>
            <person name="Ouyang S."/>
        </authorList>
    </citation>
    <scope>NUCLEOTIDE SEQUENCE</scope>
</reference>